<name>A0A972FSX4_9GAMM</name>
<accession>A0A972FSX4</accession>
<evidence type="ECO:0000313" key="1">
    <source>
        <dbReference type="EMBL" id="NMH65628.1"/>
    </source>
</evidence>
<comment type="caution">
    <text evidence="1">The sequence shown here is derived from an EMBL/GenBank/DDBJ whole genome shotgun (WGS) entry which is preliminary data.</text>
</comment>
<protein>
    <submittedName>
        <fullName evidence="1">Uncharacterized protein</fullName>
    </submittedName>
</protein>
<dbReference type="AlphaFoldDB" id="A0A972FSX4"/>
<proteinExistence type="predicted"/>
<reference evidence="1" key="1">
    <citation type="submission" date="2020-04" db="EMBL/GenBank/DDBJ databases">
        <title>Description of Shewanella salipaludis sp. nov., isolated from a salt marsh.</title>
        <authorList>
            <person name="Park S."/>
            <person name="Yoon J.-H."/>
        </authorList>
    </citation>
    <scope>NUCLEOTIDE SEQUENCE</scope>
    <source>
        <strain evidence="1">SHSM-M6</strain>
    </source>
</reference>
<dbReference type="EMBL" id="JAAXYH010000006">
    <property type="protein sequence ID" value="NMH65628.1"/>
    <property type="molecule type" value="Genomic_DNA"/>
</dbReference>
<sequence>MALSASLEIVNNTSYNIKITGVSKVNDDSTFAGIKVGDVILPDGSETLAMGNSSVFLAPKGCGADITFIVADDNLDLGNVYLDIPAVGAHSFSYGNETVFAYATQNPSGNNYIVAISLK</sequence>
<dbReference type="RefSeq" id="WP_169564342.1">
    <property type="nucleotide sequence ID" value="NZ_JAAXYH010000006.1"/>
</dbReference>
<dbReference type="Proteomes" id="UP000737113">
    <property type="component" value="Unassembled WGS sequence"/>
</dbReference>
<evidence type="ECO:0000313" key="2">
    <source>
        <dbReference type="Proteomes" id="UP000737113"/>
    </source>
</evidence>
<keyword evidence="2" id="KW-1185">Reference proteome</keyword>
<organism evidence="1 2">
    <name type="scientific">Shewanella salipaludis</name>
    <dbReference type="NCBI Taxonomy" id="2723052"/>
    <lineage>
        <taxon>Bacteria</taxon>
        <taxon>Pseudomonadati</taxon>
        <taxon>Pseudomonadota</taxon>
        <taxon>Gammaproteobacteria</taxon>
        <taxon>Alteromonadales</taxon>
        <taxon>Shewanellaceae</taxon>
        <taxon>Shewanella</taxon>
    </lineage>
</organism>
<gene>
    <name evidence="1" type="ORF">HC757_10635</name>
</gene>
<dbReference type="Gene3D" id="2.60.270.50">
    <property type="match status" value="1"/>
</dbReference>